<evidence type="ECO:0000256" key="4">
    <source>
        <dbReference type="ARBA" id="ARBA00022692"/>
    </source>
</evidence>
<dbReference type="InterPro" id="IPR000245">
    <property type="entry name" value="ATPase_proteolipid_csu"/>
</dbReference>
<evidence type="ECO:0000256" key="6">
    <source>
        <dbReference type="ARBA" id="ARBA00022989"/>
    </source>
</evidence>
<evidence type="ECO:0000313" key="11">
    <source>
        <dbReference type="EMBL" id="NDV38394.1"/>
    </source>
</evidence>
<dbReference type="GO" id="GO:0005774">
    <property type="term" value="C:vacuolar membrane"/>
    <property type="evidence" value="ECO:0007669"/>
    <property type="project" value="UniProtKB-SubCell"/>
</dbReference>
<dbReference type="SUPFAM" id="SSF81333">
    <property type="entry name" value="F1F0 ATP synthase subunit C"/>
    <property type="match status" value="1"/>
</dbReference>
<feature type="transmembrane region" description="Helical" evidence="9">
    <location>
        <begin position="130"/>
        <end position="157"/>
    </location>
</feature>
<dbReference type="EMBL" id="GIBP01009425">
    <property type="protein sequence ID" value="NDV38394.1"/>
    <property type="molecule type" value="Transcribed_RNA"/>
</dbReference>
<keyword evidence="5 9" id="KW-0375">Hydrogen ion transport</keyword>
<dbReference type="GO" id="GO:0033179">
    <property type="term" value="C:proton-transporting V-type ATPase, V0 domain"/>
    <property type="evidence" value="ECO:0007669"/>
    <property type="project" value="InterPro"/>
</dbReference>
<feature type="domain" description="V-ATPase proteolipid subunit C-like" evidence="10">
    <location>
        <begin position="92"/>
        <end position="154"/>
    </location>
</feature>
<dbReference type="PANTHER" id="PTHR10263">
    <property type="entry name" value="V-TYPE PROTON ATPASE PROTEOLIPID SUBUNIT"/>
    <property type="match status" value="1"/>
</dbReference>
<dbReference type="PRINTS" id="PR00122">
    <property type="entry name" value="VACATPASE"/>
</dbReference>
<keyword evidence="8 9" id="KW-0472">Membrane</keyword>
<dbReference type="InterPro" id="IPR011555">
    <property type="entry name" value="ATPase_proteolipid_su_C_euk"/>
</dbReference>
<proteinExistence type="inferred from homology"/>
<evidence type="ECO:0000256" key="8">
    <source>
        <dbReference type="ARBA" id="ARBA00023136"/>
    </source>
</evidence>
<keyword evidence="6 9" id="KW-1133">Transmembrane helix</keyword>
<reference evidence="11" key="1">
    <citation type="journal article" date="2020" name="J. Eukaryot. Microbiol.">
        <title>De novo Sequencing, Assembly and Annotation of the Transcriptome for the Free-Living Testate Amoeba Arcella intermedia.</title>
        <authorList>
            <person name="Ribeiro G.M."/>
            <person name="Porfirio-Sousa A.L."/>
            <person name="Maurer-Alcala X.X."/>
            <person name="Katz L.A."/>
            <person name="Lahr D.J.G."/>
        </authorList>
    </citation>
    <scope>NUCLEOTIDE SEQUENCE</scope>
</reference>
<evidence type="ECO:0000256" key="3">
    <source>
        <dbReference type="ARBA" id="ARBA00022448"/>
    </source>
</evidence>
<evidence type="ECO:0000259" key="10">
    <source>
        <dbReference type="Pfam" id="PF00137"/>
    </source>
</evidence>
<dbReference type="NCBIfam" id="TIGR01100">
    <property type="entry name" value="V_ATP_synt_C"/>
    <property type="match status" value="1"/>
</dbReference>
<comment type="subcellular location">
    <subcellularLocation>
        <location evidence="1">Membrane</location>
        <topology evidence="1">Multi-pass membrane protein</topology>
    </subcellularLocation>
    <subcellularLocation>
        <location evidence="9">Vacuole membrane</location>
        <topology evidence="9">Multi-pass membrane protein</topology>
    </subcellularLocation>
</comment>
<keyword evidence="4 9" id="KW-0812">Transmembrane</keyword>
<keyword evidence="3 9" id="KW-0813">Transport</keyword>
<sequence>MLASVPISAWFFGFAGVAISMIGSTVGASYGIAKSGIGIASAGIHRPNNVVKYLIPVVMAGMIGIYGLIISVFIISNVTRDSYSAHNGFAHLASGLVIGLSSVPVGWCTGVVGDEGVRGCPRCKEEQKMFVAMVLLQVFAGACGLYALIVSLLLAVAQ</sequence>
<feature type="transmembrane region" description="Helical" evidence="9">
    <location>
        <begin position="12"/>
        <end position="33"/>
    </location>
</feature>
<dbReference type="GO" id="GO:0046961">
    <property type="term" value="F:proton-transporting ATPase activity, rotational mechanism"/>
    <property type="evidence" value="ECO:0007669"/>
    <property type="project" value="InterPro"/>
</dbReference>
<dbReference type="Gene3D" id="1.20.120.610">
    <property type="entry name" value="lithium bound rotor ring of v- atpase"/>
    <property type="match status" value="1"/>
</dbReference>
<dbReference type="Pfam" id="PF00137">
    <property type="entry name" value="ATP-synt_C"/>
    <property type="match status" value="2"/>
</dbReference>
<dbReference type="InterPro" id="IPR035921">
    <property type="entry name" value="F/V-ATP_Csub_sf"/>
</dbReference>
<feature type="domain" description="V-ATPase proteolipid subunit C-like" evidence="10">
    <location>
        <begin position="16"/>
        <end position="74"/>
    </location>
</feature>
<feature type="transmembrane region" description="Helical" evidence="9">
    <location>
        <begin position="88"/>
        <end position="109"/>
    </location>
</feature>
<dbReference type="InterPro" id="IPR002379">
    <property type="entry name" value="ATPase_proteolipid_c-like_dom"/>
</dbReference>
<dbReference type="AlphaFoldDB" id="A0A6B2LN06"/>
<accession>A0A6B2LN06</accession>
<feature type="transmembrane region" description="Helical" evidence="9">
    <location>
        <begin position="53"/>
        <end position="76"/>
    </location>
</feature>
<dbReference type="CDD" id="cd18176">
    <property type="entry name" value="ATP-synt_Vo_c_ATP6C_rpt2"/>
    <property type="match status" value="1"/>
</dbReference>
<evidence type="ECO:0000256" key="9">
    <source>
        <dbReference type="RuleBase" id="RU363060"/>
    </source>
</evidence>
<protein>
    <recommendedName>
        <fullName evidence="9">V-type proton ATPase proteolipid subunit</fullName>
    </recommendedName>
</protein>
<evidence type="ECO:0000256" key="7">
    <source>
        <dbReference type="ARBA" id="ARBA00023065"/>
    </source>
</evidence>
<name>A0A6B2LN06_9EUKA</name>
<evidence type="ECO:0000256" key="2">
    <source>
        <dbReference type="ARBA" id="ARBA00007296"/>
    </source>
</evidence>
<comment type="similarity">
    <text evidence="2 9">Belongs to the V-ATPase proteolipid subunit family.</text>
</comment>
<organism evidence="11">
    <name type="scientific">Arcella intermedia</name>
    <dbReference type="NCBI Taxonomy" id="1963864"/>
    <lineage>
        <taxon>Eukaryota</taxon>
        <taxon>Amoebozoa</taxon>
        <taxon>Tubulinea</taxon>
        <taxon>Elardia</taxon>
        <taxon>Arcellinida</taxon>
        <taxon>Sphaerothecina</taxon>
        <taxon>Arcellidae</taxon>
        <taxon>Arcella</taxon>
    </lineage>
</organism>
<keyword evidence="9" id="KW-0926">Vacuole</keyword>
<evidence type="ECO:0000256" key="5">
    <source>
        <dbReference type="ARBA" id="ARBA00022781"/>
    </source>
</evidence>
<keyword evidence="7 9" id="KW-0406">Ion transport</keyword>
<evidence type="ECO:0000256" key="1">
    <source>
        <dbReference type="ARBA" id="ARBA00004141"/>
    </source>
</evidence>